<accession>A0A918EGJ0</accession>
<comment type="similarity">
    <text evidence="1">Belongs to the ROK (NagC/XylR) family.</text>
</comment>
<dbReference type="RefSeq" id="WP_189225500.1">
    <property type="nucleotide sequence ID" value="NZ_BMRG01000010.1"/>
</dbReference>
<evidence type="ECO:0000313" key="3">
    <source>
        <dbReference type="EMBL" id="GGP68973.1"/>
    </source>
</evidence>
<evidence type="ECO:0000256" key="1">
    <source>
        <dbReference type="ARBA" id="ARBA00006479"/>
    </source>
</evidence>
<dbReference type="PANTHER" id="PTHR18964">
    <property type="entry name" value="ROK (REPRESSOR, ORF, KINASE) FAMILY"/>
    <property type="match status" value="1"/>
</dbReference>
<evidence type="ECO:0000259" key="2">
    <source>
        <dbReference type="Pfam" id="PF09339"/>
    </source>
</evidence>
<reference evidence="3" key="2">
    <citation type="submission" date="2020-09" db="EMBL/GenBank/DDBJ databases">
        <authorList>
            <person name="Sun Q."/>
            <person name="Ohkuma M."/>
        </authorList>
    </citation>
    <scope>NUCLEOTIDE SEQUENCE</scope>
    <source>
        <strain evidence="3">JCM 3313</strain>
    </source>
</reference>
<dbReference type="InterPro" id="IPR036388">
    <property type="entry name" value="WH-like_DNA-bd_sf"/>
</dbReference>
<dbReference type="Pfam" id="PF09339">
    <property type="entry name" value="HTH_IclR"/>
    <property type="match status" value="1"/>
</dbReference>
<dbReference type="EMBL" id="BMRG01000010">
    <property type="protein sequence ID" value="GGP68973.1"/>
    <property type="molecule type" value="Genomic_DNA"/>
</dbReference>
<dbReference type="Proteomes" id="UP000639606">
    <property type="component" value="Unassembled WGS sequence"/>
</dbReference>
<dbReference type="Gene3D" id="1.10.10.10">
    <property type="entry name" value="Winged helix-like DNA-binding domain superfamily/Winged helix DNA-binding domain"/>
    <property type="match status" value="1"/>
</dbReference>
<organism evidence="3 4">
    <name type="scientific">Saccharothrix coeruleofusca</name>
    <dbReference type="NCBI Taxonomy" id="33919"/>
    <lineage>
        <taxon>Bacteria</taxon>
        <taxon>Bacillati</taxon>
        <taxon>Actinomycetota</taxon>
        <taxon>Actinomycetes</taxon>
        <taxon>Pseudonocardiales</taxon>
        <taxon>Pseudonocardiaceae</taxon>
        <taxon>Saccharothrix</taxon>
    </lineage>
</organism>
<reference evidence="3" key="1">
    <citation type="journal article" date="2014" name="Int. J. Syst. Evol. Microbiol.">
        <title>Complete genome sequence of Corynebacterium casei LMG S-19264T (=DSM 44701T), isolated from a smear-ripened cheese.</title>
        <authorList>
            <consortium name="US DOE Joint Genome Institute (JGI-PGF)"/>
            <person name="Walter F."/>
            <person name="Albersmeier A."/>
            <person name="Kalinowski J."/>
            <person name="Ruckert C."/>
        </authorList>
    </citation>
    <scope>NUCLEOTIDE SEQUENCE</scope>
    <source>
        <strain evidence="3">JCM 3313</strain>
    </source>
</reference>
<dbReference type="InterPro" id="IPR043129">
    <property type="entry name" value="ATPase_NBD"/>
</dbReference>
<dbReference type="SUPFAM" id="SSF46785">
    <property type="entry name" value="Winged helix' DNA-binding domain"/>
    <property type="match status" value="1"/>
</dbReference>
<proteinExistence type="inferred from homology"/>
<evidence type="ECO:0000313" key="4">
    <source>
        <dbReference type="Proteomes" id="UP000639606"/>
    </source>
</evidence>
<keyword evidence="4" id="KW-1185">Reference proteome</keyword>
<protein>
    <submittedName>
        <fullName evidence="3">Transcriptional regulator</fullName>
    </submittedName>
</protein>
<dbReference type="InterPro" id="IPR000600">
    <property type="entry name" value="ROK"/>
</dbReference>
<sequence>MPRSVGSPGRRDTLALLARTLREHGPASRARLAVLTGLPKATVSTLVVELARRGLVRVAGRVELLPRTAFGIGVEVRLTRVVATAVDLDGGTRLSRQAVCEPAALRVEEVADRIGWVIAELSADVRAAGGWVCGITVVAPGLIDTEHGVVRLAPRLRWREVALLDTVAARTGLPLELLALGNDANLAALAEHRADPVPDLLCLVGDHGVGAGVVADGVLVRGASGYAGEVGHMALEPLGPYCACGRRGCWEACVGFDALLHAVAAPGDPLLDPALDAAESLAVVRARASAGDWRALDGLHRIGAALGTGVAILATLLNPTAVVLGGYFAALAEWLVEPVRAEVAAGPVAAAAVPSVRASALGASAAGAGGALLALERAFDDPARSGPDHHDHEEAPA</sequence>
<gene>
    <name evidence="3" type="ORF">GCM10010185_47480</name>
</gene>
<dbReference type="Pfam" id="PF00480">
    <property type="entry name" value="ROK"/>
    <property type="match status" value="1"/>
</dbReference>
<comment type="caution">
    <text evidence="3">The sequence shown here is derived from an EMBL/GenBank/DDBJ whole genome shotgun (WGS) entry which is preliminary data.</text>
</comment>
<dbReference type="Gene3D" id="3.30.420.40">
    <property type="match status" value="2"/>
</dbReference>
<dbReference type="InterPro" id="IPR005471">
    <property type="entry name" value="Tscrpt_reg_IclR_N"/>
</dbReference>
<dbReference type="AlphaFoldDB" id="A0A918EGJ0"/>
<dbReference type="SUPFAM" id="SSF53067">
    <property type="entry name" value="Actin-like ATPase domain"/>
    <property type="match status" value="2"/>
</dbReference>
<dbReference type="PANTHER" id="PTHR18964:SF149">
    <property type="entry name" value="BIFUNCTIONAL UDP-N-ACETYLGLUCOSAMINE 2-EPIMERASE_N-ACETYLMANNOSAMINE KINASE"/>
    <property type="match status" value="1"/>
</dbReference>
<dbReference type="InterPro" id="IPR036390">
    <property type="entry name" value="WH_DNA-bd_sf"/>
</dbReference>
<name>A0A918EGJ0_9PSEU</name>
<feature type="domain" description="HTH iclR-type" evidence="2">
    <location>
        <begin position="19"/>
        <end position="57"/>
    </location>
</feature>